<dbReference type="AlphaFoldDB" id="A0A3L8P363"/>
<gene>
    <name evidence="1" type="ORF">D9V37_09745</name>
</gene>
<organism evidence="1 2">
    <name type="scientific">Nocardioides mangrovicus</name>
    <dbReference type="NCBI Taxonomy" id="2478913"/>
    <lineage>
        <taxon>Bacteria</taxon>
        <taxon>Bacillati</taxon>
        <taxon>Actinomycetota</taxon>
        <taxon>Actinomycetes</taxon>
        <taxon>Propionibacteriales</taxon>
        <taxon>Nocardioidaceae</taxon>
        <taxon>Nocardioides</taxon>
    </lineage>
</organism>
<sequence>MEPFADLAFAETGRFRAFEVVAPGFAGCWPDAAAAPFAGIEAPPVSGRTGVGRAVADWDLESGTVVLRVGGRRPRRRRFDPAGVTTLGFALCERQATALVRRADGWLPLVTLRDPQLPADELSWTAPPGSVTGPFGMAGRRDPHLVQHADGTAYVEDGRVFMTWTCAGLGFFAQAHWGVFALDPERPGEMEQVAQVYGRRDGRVVGDHAGQLVRDGDRWLVMVSSWGDFPESGVQVRHAVTDADLLHGVHVLETSLTPLPTSLATWDPCFTRTDDGWLVAYVESRSQRPFRFHPVLARTTADLPWEGLREVGAAEELTQCEGPVLVRRHDRLWLLAADAAARTYRVWDDAMRPAGTLDAPFGTNIPHPQLLESDGRWRLLTFDGSSTAGQRRRSVMGYGGHGDVVVMEEGR</sequence>
<proteinExistence type="predicted"/>
<dbReference type="SUPFAM" id="SSF75005">
    <property type="entry name" value="Arabinanase/levansucrase/invertase"/>
    <property type="match status" value="1"/>
</dbReference>
<name>A0A3L8P363_9ACTN</name>
<protein>
    <submittedName>
        <fullName evidence="1">Uncharacterized protein</fullName>
    </submittedName>
</protein>
<evidence type="ECO:0000313" key="2">
    <source>
        <dbReference type="Proteomes" id="UP000281708"/>
    </source>
</evidence>
<comment type="caution">
    <text evidence="1">The sequence shown here is derived from an EMBL/GenBank/DDBJ whole genome shotgun (WGS) entry which is preliminary data.</text>
</comment>
<evidence type="ECO:0000313" key="1">
    <source>
        <dbReference type="EMBL" id="RLV48878.1"/>
    </source>
</evidence>
<reference evidence="1 2" key="1">
    <citation type="submission" date="2018-10" db="EMBL/GenBank/DDBJ databases">
        <title>Marmoricola sp. 4Q3S-7 whole genome shotgun sequence.</title>
        <authorList>
            <person name="Li F."/>
        </authorList>
    </citation>
    <scope>NUCLEOTIDE SEQUENCE [LARGE SCALE GENOMIC DNA]</scope>
    <source>
        <strain evidence="1 2">4Q3S-7</strain>
    </source>
</reference>
<dbReference type="InterPro" id="IPR023296">
    <property type="entry name" value="Glyco_hydro_beta-prop_sf"/>
</dbReference>
<dbReference type="RefSeq" id="WP_121805982.1">
    <property type="nucleotide sequence ID" value="NZ_RDBE01000007.1"/>
</dbReference>
<dbReference type="OrthoDB" id="3654766at2"/>
<keyword evidence="2" id="KW-1185">Reference proteome</keyword>
<dbReference type="EMBL" id="RDBE01000007">
    <property type="protein sequence ID" value="RLV48878.1"/>
    <property type="molecule type" value="Genomic_DNA"/>
</dbReference>
<dbReference type="Proteomes" id="UP000281708">
    <property type="component" value="Unassembled WGS sequence"/>
</dbReference>
<accession>A0A3L8P363</accession>